<organism evidence="2">
    <name type="scientific">Fusarium oxysporum f. sp. vasinfectum 25433</name>
    <dbReference type="NCBI Taxonomy" id="1089449"/>
    <lineage>
        <taxon>Eukaryota</taxon>
        <taxon>Fungi</taxon>
        <taxon>Dikarya</taxon>
        <taxon>Ascomycota</taxon>
        <taxon>Pezizomycotina</taxon>
        <taxon>Sordariomycetes</taxon>
        <taxon>Hypocreomycetidae</taxon>
        <taxon>Hypocreales</taxon>
        <taxon>Nectriaceae</taxon>
        <taxon>Fusarium</taxon>
        <taxon>Fusarium oxysporum species complex</taxon>
    </lineage>
</organism>
<evidence type="ECO:0000256" key="1">
    <source>
        <dbReference type="SAM" id="MobiDB-lite"/>
    </source>
</evidence>
<gene>
    <name evidence="2" type="ORF">FOTG_16827</name>
</gene>
<feature type="region of interest" description="Disordered" evidence="1">
    <location>
        <begin position="42"/>
        <end position="71"/>
    </location>
</feature>
<dbReference type="EMBL" id="JH658044">
    <property type="protein sequence ID" value="EXM14796.1"/>
    <property type="molecule type" value="Genomic_DNA"/>
</dbReference>
<feature type="region of interest" description="Disordered" evidence="1">
    <location>
        <begin position="1"/>
        <end position="21"/>
    </location>
</feature>
<accession>X0L1J1</accession>
<dbReference type="AlphaFoldDB" id="X0L1J1"/>
<reference evidence="2" key="1">
    <citation type="submission" date="2011-11" db="EMBL/GenBank/DDBJ databases">
        <title>The Genome Sequence of Fusarium oxysporum Cotton.</title>
        <authorList>
            <consortium name="The Broad Institute Genome Sequencing Platform"/>
            <person name="Ma L.-J."/>
            <person name="Gale L.R."/>
            <person name="Schwartz D.C."/>
            <person name="Zhou S."/>
            <person name="Corby-Kistler H."/>
            <person name="Young S.K."/>
            <person name="Zeng Q."/>
            <person name="Gargeya S."/>
            <person name="Fitzgerald M."/>
            <person name="Haas B."/>
            <person name="Abouelleil A."/>
            <person name="Alvarado L."/>
            <person name="Arachchi H.M."/>
            <person name="Berlin A."/>
            <person name="Brown A."/>
            <person name="Chapman S.B."/>
            <person name="Chen Z."/>
            <person name="Dunbar C."/>
            <person name="Freedman E."/>
            <person name="Gearin G."/>
            <person name="Goldberg J."/>
            <person name="Griggs A."/>
            <person name="Gujja S."/>
            <person name="Heiman D."/>
            <person name="Howarth C."/>
            <person name="Larson L."/>
            <person name="Lui A."/>
            <person name="MacDonald P.J.P."/>
            <person name="Montmayeur A."/>
            <person name="Murphy C."/>
            <person name="Neiman D."/>
            <person name="Pearson M."/>
            <person name="Priest M."/>
            <person name="Roberts A."/>
            <person name="Saif S."/>
            <person name="Shea T."/>
            <person name="Shenoy N."/>
            <person name="Sisk P."/>
            <person name="Stolte C."/>
            <person name="Sykes S."/>
            <person name="Wortman J."/>
            <person name="Nusbaum C."/>
            <person name="Birren B."/>
        </authorList>
    </citation>
    <scope>NUCLEOTIDE SEQUENCE [LARGE SCALE GENOMIC DNA]</scope>
    <source>
        <strain evidence="2">25433</strain>
    </source>
</reference>
<protein>
    <submittedName>
        <fullName evidence="2">Uncharacterized protein</fullName>
    </submittedName>
</protein>
<dbReference type="OrthoDB" id="5104844at2759"/>
<evidence type="ECO:0000313" key="2">
    <source>
        <dbReference type="EMBL" id="EXM14796.1"/>
    </source>
</evidence>
<name>X0L1J1_FUSOX</name>
<dbReference type="Proteomes" id="UP000030701">
    <property type="component" value="Unassembled WGS sequence"/>
</dbReference>
<reference evidence="2" key="2">
    <citation type="submission" date="2012-05" db="EMBL/GenBank/DDBJ databases">
        <title>The Genome Annotation of Fusarium oxysporum Cotton.</title>
        <authorList>
            <consortium name="The Broad Institute Genomics Platform"/>
            <person name="Ma L.-J."/>
            <person name="Corby-Kistler H."/>
            <person name="Broz K."/>
            <person name="Gale L.R."/>
            <person name="Jonkers W."/>
            <person name="O'Donnell K."/>
            <person name="Ploetz R."/>
            <person name="Steinberg C."/>
            <person name="Schwartz D.C."/>
            <person name="VanEtten H."/>
            <person name="Zhou S."/>
            <person name="Young S.K."/>
            <person name="Zeng Q."/>
            <person name="Gargeya S."/>
            <person name="Fitzgerald M."/>
            <person name="Abouelleil A."/>
            <person name="Alvarado L."/>
            <person name="Chapman S.B."/>
            <person name="Gainer-Dewar J."/>
            <person name="Goldberg J."/>
            <person name="Griggs A."/>
            <person name="Gujja S."/>
            <person name="Hansen M."/>
            <person name="Howarth C."/>
            <person name="Imamovic A."/>
            <person name="Ireland A."/>
            <person name="Larimer J."/>
            <person name="McCowan C."/>
            <person name="Murphy C."/>
            <person name="Pearson M."/>
            <person name="Poon T.W."/>
            <person name="Priest M."/>
            <person name="Roberts A."/>
            <person name="Saif S."/>
            <person name="Shea T."/>
            <person name="Sykes S."/>
            <person name="Wortman J."/>
            <person name="Nusbaum C."/>
            <person name="Birren B."/>
        </authorList>
    </citation>
    <scope>NUCLEOTIDE SEQUENCE</scope>
    <source>
        <strain evidence="2">25433</strain>
    </source>
</reference>
<sequence>MSSNANTGPAPPYTGAPPSNAEVAAEIQQLRNTIHTLQARVNEQQNAAPANTGEPRGRDIREALKPPKPEPFTGKAADVILFLTRMKAHFRLFLNRLDTATKKVLYTSLLIQGDAKD</sequence>
<feature type="compositionally biased region" description="Basic and acidic residues" evidence="1">
    <location>
        <begin position="55"/>
        <end position="68"/>
    </location>
</feature>
<proteinExistence type="predicted"/>
<dbReference type="HOGENOM" id="CLU_172690_0_0_1"/>